<keyword evidence="2" id="KW-1185">Reference proteome</keyword>
<proteinExistence type="predicted"/>
<dbReference type="AlphaFoldDB" id="A0A0Q3PTR9"/>
<dbReference type="EMBL" id="LMAW01002587">
    <property type="protein sequence ID" value="KQK79476.1"/>
    <property type="molecule type" value="Genomic_DNA"/>
</dbReference>
<gene>
    <name evidence="1" type="ORF">AAES_103535</name>
</gene>
<name>A0A0Q3PTR9_AMAAE</name>
<protein>
    <submittedName>
        <fullName evidence="1">Uncharacterized protein</fullName>
    </submittedName>
</protein>
<accession>A0A0Q3PTR9</accession>
<sequence>MRELEEEAASRTQVGLQQEDMEVDMQLEGDKAMDVDVQLEEMEEMEGLESIGLYVTPLEYYTIWSMTASILTVGETGDKEPQSRDPQMIAVVMGGGDWGD</sequence>
<evidence type="ECO:0000313" key="2">
    <source>
        <dbReference type="Proteomes" id="UP000051836"/>
    </source>
</evidence>
<comment type="caution">
    <text evidence="1">The sequence shown here is derived from an EMBL/GenBank/DDBJ whole genome shotgun (WGS) entry which is preliminary data.</text>
</comment>
<evidence type="ECO:0000313" key="1">
    <source>
        <dbReference type="EMBL" id="KQK79476.1"/>
    </source>
</evidence>
<organism evidence="1 2">
    <name type="scientific">Amazona aestiva</name>
    <name type="common">Blue-fronted Amazon parrot</name>
    <dbReference type="NCBI Taxonomy" id="12930"/>
    <lineage>
        <taxon>Eukaryota</taxon>
        <taxon>Metazoa</taxon>
        <taxon>Chordata</taxon>
        <taxon>Craniata</taxon>
        <taxon>Vertebrata</taxon>
        <taxon>Euteleostomi</taxon>
        <taxon>Archelosauria</taxon>
        <taxon>Archosauria</taxon>
        <taxon>Dinosauria</taxon>
        <taxon>Saurischia</taxon>
        <taxon>Theropoda</taxon>
        <taxon>Coelurosauria</taxon>
        <taxon>Aves</taxon>
        <taxon>Neognathae</taxon>
        <taxon>Neoaves</taxon>
        <taxon>Telluraves</taxon>
        <taxon>Australaves</taxon>
        <taxon>Psittaciformes</taxon>
        <taxon>Psittacidae</taxon>
        <taxon>Amazona</taxon>
    </lineage>
</organism>
<dbReference type="Proteomes" id="UP000051836">
    <property type="component" value="Unassembled WGS sequence"/>
</dbReference>
<reference evidence="1 2" key="1">
    <citation type="submission" date="2015-10" db="EMBL/GenBank/DDBJ databases">
        <authorList>
            <person name="Gilbert D.G."/>
        </authorList>
    </citation>
    <scope>NUCLEOTIDE SEQUENCE [LARGE SCALE GENOMIC DNA]</scope>
    <source>
        <strain evidence="1">FVVF132</strain>
    </source>
</reference>